<evidence type="ECO:0000256" key="1">
    <source>
        <dbReference type="ARBA" id="ARBA00010944"/>
    </source>
</evidence>
<comment type="similarity">
    <text evidence="1 2">Belongs to the dTDP-4-dehydrorhamnose reductase family.</text>
</comment>
<name>A0A2D3NVM5_9FUSO</name>
<keyword evidence="2" id="KW-0560">Oxidoreductase</keyword>
<evidence type="ECO:0000313" key="4">
    <source>
        <dbReference type="EMBL" id="ATV59459.1"/>
    </source>
</evidence>
<evidence type="ECO:0000313" key="5">
    <source>
        <dbReference type="Proteomes" id="UP000230056"/>
    </source>
</evidence>
<proteinExistence type="inferred from homology"/>
<dbReference type="SUPFAM" id="SSF51735">
    <property type="entry name" value="NAD(P)-binding Rossmann-fold domains"/>
    <property type="match status" value="1"/>
</dbReference>
<dbReference type="GO" id="GO:0048270">
    <property type="term" value="F:methionine adenosyltransferase regulator activity"/>
    <property type="evidence" value="ECO:0007669"/>
    <property type="project" value="TreeGrafter"/>
</dbReference>
<dbReference type="Proteomes" id="UP000230056">
    <property type="component" value="Chromosome"/>
</dbReference>
<accession>A0A2D3NVM5</accession>
<dbReference type="RefSeq" id="WP_100024906.1">
    <property type="nucleotide sequence ID" value="NZ_CP024699.1"/>
</dbReference>
<dbReference type="GO" id="GO:0006556">
    <property type="term" value="P:S-adenosylmethionine biosynthetic process"/>
    <property type="evidence" value="ECO:0007669"/>
    <property type="project" value="TreeGrafter"/>
</dbReference>
<feature type="domain" description="RmlD-like substrate binding" evidence="3">
    <location>
        <begin position="251"/>
        <end position="549"/>
    </location>
</feature>
<evidence type="ECO:0000256" key="2">
    <source>
        <dbReference type="RuleBase" id="RU364082"/>
    </source>
</evidence>
<dbReference type="PANTHER" id="PTHR10491">
    <property type="entry name" value="DTDP-4-DEHYDRORHAMNOSE REDUCTASE"/>
    <property type="match status" value="1"/>
</dbReference>
<dbReference type="Gene3D" id="3.40.50.720">
    <property type="entry name" value="NAD(P)-binding Rossmann-like Domain"/>
    <property type="match status" value="1"/>
</dbReference>
<dbReference type="GO" id="GO:0048269">
    <property type="term" value="C:methionine adenosyltransferase complex"/>
    <property type="evidence" value="ECO:0007669"/>
    <property type="project" value="TreeGrafter"/>
</dbReference>
<dbReference type="InterPro" id="IPR036291">
    <property type="entry name" value="NAD(P)-bd_dom_sf"/>
</dbReference>
<evidence type="ECO:0000259" key="3">
    <source>
        <dbReference type="Pfam" id="PF04321"/>
    </source>
</evidence>
<keyword evidence="2" id="KW-0521">NADP</keyword>
<comment type="function">
    <text evidence="2">Catalyzes the reduction of dTDP-6-deoxy-L-lyxo-4-hexulose to yield dTDP-L-rhamnose.</text>
</comment>
<dbReference type="EMBL" id="CP024699">
    <property type="protein sequence ID" value="ATV59459.1"/>
    <property type="molecule type" value="Genomic_DNA"/>
</dbReference>
<dbReference type="EC" id="1.1.1.133" evidence="2"/>
<dbReference type="GO" id="GO:0019305">
    <property type="term" value="P:dTDP-rhamnose biosynthetic process"/>
    <property type="evidence" value="ECO:0007669"/>
    <property type="project" value="UniProtKB-UniPathway"/>
</dbReference>
<dbReference type="UniPathway" id="UPA00124"/>
<dbReference type="PANTHER" id="PTHR10491:SF4">
    <property type="entry name" value="METHIONINE ADENOSYLTRANSFERASE 2 SUBUNIT BETA"/>
    <property type="match status" value="1"/>
</dbReference>
<sequence>MEELAKYQNLVSTINYIEEFCKERLLNLVIIGSVAYKGLNEREIYGDLDCIIIYDDLNKIEGSPFLNSNFFEVIKENIASKTIDLFATKLMINDVKVSLDFIDINYLKNMINSGFKQNEVLLRKLTDAEEYQYNDYYNFKGEKYIYEKIKEKKDKYNIYVLPKYLKINGDFFSGVLHNKFIHNPNFKVIFNKEILKLHQEILLKYKEFYREEQKIKGDLDIIKSIRNWEHFSKESRAFIYKIFDVETKEKRILITGINGFIGQYIGKELMKDFQIIGLDIVDDKEKIWDKFYLGDIRDRNLLEEIFLQNKIDIVIHLGAEKALIKCENNKKECYEINYQATMDLYRLSKKYQAKFLFISSDQVFDGKLGNYKEDSLCSPINYYGELKLKVENDLLKEKDKNITICRTALDFGKIPENQREIFNKLKQSDKLLVQGFIVDHVTHKLKNKEKIILPQNEYMSPTSVELIYRQIKEIINKNISGLLHCCGGERISRYEFGLKIAKFYNLDSQYISPEDSNDPLRPKDVSLNVEESQKKLGFIFDNIEEMLKKL</sequence>
<organism evidence="4 5">
    <name type="scientific">Fusobacterium pseudoperiodonticum</name>
    <dbReference type="NCBI Taxonomy" id="2663009"/>
    <lineage>
        <taxon>Bacteria</taxon>
        <taxon>Fusobacteriati</taxon>
        <taxon>Fusobacteriota</taxon>
        <taxon>Fusobacteriia</taxon>
        <taxon>Fusobacteriales</taxon>
        <taxon>Fusobacteriaceae</taxon>
        <taxon>Fusobacterium</taxon>
    </lineage>
</organism>
<dbReference type="AlphaFoldDB" id="A0A2D3NVM5"/>
<dbReference type="CDD" id="cd05254">
    <property type="entry name" value="dTDP_HR_like_SDR_e"/>
    <property type="match status" value="1"/>
</dbReference>
<dbReference type="Pfam" id="PF04321">
    <property type="entry name" value="RmlD_sub_bind"/>
    <property type="match status" value="1"/>
</dbReference>
<dbReference type="InterPro" id="IPR005913">
    <property type="entry name" value="dTDP_dehydrorham_reduct"/>
</dbReference>
<dbReference type="GO" id="GO:0008831">
    <property type="term" value="F:dTDP-4-dehydrorhamnose reductase activity"/>
    <property type="evidence" value="ECO:0007669"/>
    <property type="project" value="UniProtKB-EC"/>
</dbReference>
<protein>
    <recommendedName>
        <fullName evidence="2">dTDP-4-dehydrorhamnose reductase</fullName>
        <ecNumber evidence="2">1.1.1.133</ecNumber>
    </recommendedName>
</protein>
<comment type="pathway">
    <text evidence="2">Carbohydrate biosynthesis; dTDP-L-rhamnose biosynthesis.</text>
</comment>
<reference evidence="4 5" key="1">
    <citation type="submission" date="2017-11" db="EMBL/GenBank/DDBJ databases">
        <title>Genome sequencing of Fusobacterium periodonticum KCOM 1261.</title>
        <authorList>
            <person name="Kook J.-K."/>
            <person name="Park S.-N."/>
            <person name="Lim Y.K."/>
        </authorList>
    </citation>
    <scope>NUCLEOTIDE SEQUENCE [LARGE SCALE GENOMIC DNA]</scope>
    <source>
        <strain evidence="4 5">KCOM 1261</strain>
    </source>
</reference>
<dbReference type="InterPro" id="IPR029903">
    <property type="entry name" value="RmlD-like-bd"/>
</dbReference>
<gene>
    <name evidence="4" type="ORF">CTM72_06780</name>
</gene>